<comment type="caution">
    <text evidence="1">The sequence shown here is derived from an EMBL/GenBank/DDBJ whole genome shotgun (WGS) entry which is preliminary data.</text>
</comment>
<dbReference type="EMBL" id="JPMI01000291">
    <property type="protein sequence ID" value="KFA88406.1"/>
    <property type="molecule type" value="Genomic_DNA"/>
</dbReference>
<name>A0A084SIX1_9BACT</name>
<accession>A0A084SIX1</accession>
<gene>
    <name evidence="1" type="ORF">Q664_40975</name>
</gene>
<protein>
    <submittedName>
        <fullName evidence="1">Uncharacterized protein</fullName>
    </submittedName>
</protein>
<organism evidence="1 2">
    <name type="scientific">Archangium violaceum Cb vi76</name>
    <dbReference type="NCBI Taxonomy" id="1406225"/>
    <lineage>
        <taxon>Bacteria</taxon>
        <taxon>Pseudomonadati</taxon>
        <taxon>Myxococcota</taxon>
        <taxon>Myxococcia</taxon>
        <taxon>Myxococcales</taxon>
        <taxon>Cystobacterineae</taxon>
        <taxon>Archangiaceae</taxon>
        <taxon>Archangium</taxon>
    </lineage>
</organism>
<proteinExistence type="predicted"/>
<reference evidence="1 2" key="1">
    <citation type="submission" date="2014-07" db="EMBL/GenBank/DDBJ databases">
        <title>Draft Genome Sequence of Gephyronic Acid Producer, Cystobacter violaceus Strain Cb vi76.</title>
        <authorList>
            <person name="Stevens D.C."/>
            <person name="Young J."/>
            <person name="Carmichael R."/>
            <person name="Tan J."/>
            <person name="Taylor R.E."/>
        </authorList>
    </citation>
    <scope>NUCLEOTIDE SEQUENCE [LARGE SCALE GENOMIC DNA]</scope>
    <source>
        <strain evidence="1 2">Cb vi76</strain>
    </source>
</reference>
<dbReference type="AlphaFoldDB" id="A0A084SIX1"/>
<evidence type="ECO:0000313" key="2">
    <source>
        <dbReference type="Proteomes" id="UP000028547"/>
    </source>
</evidence>
<dbReference type="Proteomes" id="UP000028547">
    <property type="component" value="Unassembled WGS sequence"/>
</dbReference>
<evidence type="ECO:0000313" key="1">
    <source>
        <dbReference type="EMBL" id="KFA88406.1"/>
    </source>
</evidence>
<sequence length="161" mass="18210">MFRGWPRPVQPASLTLDLGSARMGTIALGAPARLLAENLGPPVSYWLMRQRGWWLYPERGLSFEVKNDRIISMAIVVAQPETSLLQRFVDRFQPFSGLVRLGHGTERTSNLQERTFREALGTPVETERDREALALTFRVGGVHVETEFLPNGRLKHLALFP</sequence>